<feature type="region of interest" description="Disordered" evidence="1">
    <location>
        <begin position="70"/>
        <end position="103"/>
    </location>
</feature>
<proteinExistence type="predicted"/>
<keyword evidence="3" id="KW-1185">Reference proteome</keyword>
<evidence type="ECO:0000313" key="2">
    <source>
        <dbReference type="EMBL" id="MEQ2287357.1"/>
    </source>
</evidence>
<comment type="caution">
    <text evidence="2">The sequence shown here is derived from an EMBL/GenBank/DDBJ whole genome shotgun (WGS) entry which is preliminary data.</text>
</comment>
<accession>A0ABV0Y140</accession>
<gene>
    <name evidence="2" type="ORF">AMECASPLE_011535</name>
</gene>
<protein>
    <submittedName>
        <fullName evidence="2">Uncharacterized protein</fullName>
    </submittedName>
</protein>
<dbReference type="Proteomes" id="UP001469553">
    <property type="component" value="Unassembled WGS sequence"/>
</dbReference>
<name>A0ABV0Y140_9TELE</name>
<evidence type="ECO:0000313" key="3">
    <source>
        <dbReference type="Proteomes" id="UP001469553"/>
    </source>
</evidence>
<organism evidence="2 3">
    <name type="scientific">Ameca splendens</name>
    <dbReference type="NCBI Taxonomy" id="208324"/>
    <lineage>
        <taxon>Eukaryota</taxon>
        <taxon>Metazoa</taxon>
        <taxon>Chordata</taxon>
        <taxon>Craniata</taxon>
        <taxon>Vertebrata</taxon>
        <taxon>Euteleostomi</taxon>
        <taxon>Actinopterygii</taxon>
        <taxon>Neopterygii</taxon>
        <taxon>Teleostei</taxon>
        <taxon>Neoteleostei</taxon>
        <taxon>Acanthomorphata</taxon>
        <taxon>Ovalentaria</taxon>
        <taxon>Atherinomorphae</taxon>
        <taxon>Cyprinodontiformes</taxon>
        <taxon>Goodeidae</taxon>
        <taxon>Ameca</taxon>
    </lineage>
</organism>
<evidence type="ECO:0000256" key="1">
    <source>
        <dbReference type="SAM" id="MobiDB-lite"/>
    </source>
</evidence>
<reference evidence="2 3" key="1">
    <citation type="submission" date="2021-06" db="EMBL/GenBank/DDBJ databases">
        <authorList>
            <person name="Palmer J.M."/>
        </authorList>
    </citation>
    <scope>NUCLEOTIDE SEQUENCE [LARGE SCALE GENOMIC DNA]</scope>
    <source>
        <strain evidence="2 3">AS_MEX2019</strain>
        <tissue evidence="2">Muscle</tissue>
    </source>
</reference>
<sequence>MFEQPSPLSGACKYIEVLSHGARCSTVDEQCFIYVCEEAGGRGGELKSEVMLFILFFFLCCCLLPISSDGQEPPASEAASDHSEETDSSGEGSSQSSENKCED</sequence>
<dbReference type="EMBL" id="JAHRIP010019508">
    <property type="protein sequence ID" value="MEQ2287357.1"/>
    <property type="molecule type" value="Genomic_DNA"/>
</dbReference>
<feature type="compositionally biased region" description="Low complexity" evidence="1">
    <location>
        <begin position="89"/>
        <end position="103"/>
    </location>
</feature>